<dbReference type="Proteomes" id="UP000070700">
    <property type="component" value="Unassembled WGS sequence"/>
</dbReference>
<gene>
    <name evidence="2" type="ORF">LY89DRAFT_327299</name>
</gene>
<dbReference type="AlphaFoldDB" id="A0A132BA26"/>
<dbReference type="KEGG" id="psco:LY89DRAFT_327299"/>
<evidence type="ECO:0008006" key="4">
    <source>
        <dbReference type="Google" id="ProtNLM"/>
    </source>
</evidence>
<evidence type="ECO:0000313" key="3">
    <source>
        <dbReference type="Proteomes" id="UP000070700"/>
    </source>
</evidence>
<dbReference type="GeneID" id="28816486"/>
<proteinExistence type="predicted"/>
<name>A0A132BA26_MOLSC</name>
<evidence type="ECO:0000256" key="1">
    <source>
        <dbReference type="SAM" id="MobiDB-lite"/>
    </source>
</evidence>
<keyword evidence="3" id="KW-1185">Reference proteome</keyword>
<dbReference type="InParanoid" id="A0A132BA26"/>
<evidence type="ECO:0000313" key="2">
    <source>
        <dbReference type="EMBL" id="KUJ08849.1"/>
    </source>
</evidence>
<dbReference type="RefSeq" id="XP_018063204.1">
    <property type="nucleotide sequence ID" value="XM_018206760.1"/>
</dbReference>
<accession>A0A132BA26</accession>
<dbReference type="EMBL" id="KQ947434">
    <property type="protein sequence ID" value="KUJ08849.1"/>
    <property type="molecule type" value="Genomic_DNA"/>
</dbReference>
<sequence>MRSSAISITHTMVGKPQQLPRPRAMSACHLSSEDLPKSSKERYTNWFRTKPLSLTHEQAIELINDANLAPEKLRILTYRFTWRLQALECGTMSNQVLLEQFLPIFDMIFFFDLLQPELCQLRFIAKGAPKWIANFEKKSGRMNAYTNRCERKESSIISRITFFEKDLADDKTQTLAHLGTLAHEMLHSFFHIYVCRCEEKCKAHLKEKNGLTGHGLPWHRCALTIETALQKALDPSIHLSRTLVMAKELNQRNESTSTMPLGELGLVVSEVEHRIAQYKSMVKTKVKEVKGDGPESDDSEGTASDGTVC</sequence>
<protein>
    <recommendedName>
        <fullName evidence="4">SprT-like domain-containing protein</fullName>
    </recommendedName>
</protein>
<dbReference type="OrthoDB" id="3529261at2759"/>
<organism evidence="2 3">
    <name type="scientific">Mollisia scopiformis</name>
    <name type="common">Conifer needle endophyte fungus</name>
    <name type="synonym">Phialocephala scopiformis</name>
    <dbReference type="NCBI Taxonomy" id="149040"/>
    <lineage>
        <taxon>Eukaryota</taxon>
        <taxon>Fungi</taxon>
        <taxon>Dikarya</taxon>
        <taxon>Ascomycota</taxon>
        <taxon>Pezizomycotina</taxon>
        <taxon>Leotiomycetes</taxon>
        <taxon>Helotiales</taxon>
        <taxon>Mollisiaceae</taxon>
        <taxon>Mollisia</taxon>
    </lineage>
</organism>
<feature type="region of interest" description="Disordered" evidence="1">
    <location>
        <begin position="287"/>
        <end position="309"/>
    </location>
</feature>
<reference evidence="2 3" key="1">
    <citation type="submission" date="2015-10" db="EMBL/GenBank/DDBJ databases">
        <title>Full genome of DAOMC 229536 Phialocephala scopiformis, a fungal endophyte of spruce producing the potent anti-insectan compound rugulosin.</title>
        <authorList>
            <consortium name="DOE Joint Genome Institute"/>
            <person name="Walker A.K."/>
            <person name="Frasz S.L."/>
            <person name="Seifert K.A."/>
            <person name="Miller J.D."/>
            <person name="Mondo S.J."/>
            <person name="Labutti K."/>
            <person name="Lipzen A."/>
            <person name="Dockter R."/>
            <person name="Kennedy M."/>
            <person name="Grigoriev I.V."/>
            <person name="Spatafora J.W."/>
        </authorList>
    </citation>
    <scope>NUCLEOTIDE SEQUENCE [LARGE SCALE GENOMIC DNA]</scope>
    <source>
        <strain evidence="2 3">CBS 120377</strain>
    </source>
</reference>